<dbReference type="SMART" id="SM01217">
    <property type="entry name" value="Fn3_like"/>
    <property type="match status" value="1"/>
</dbReference>
<dbReference type="PANTHER" id="PTHR42721">
    <property type="entry name" value="SUGAR HYDROLASE-RELATED"/>
    <property type="match status" value="1"/>
</dbReference>
<dbReference type="Gene3D" id="2.60.40.10">
    <property type="entry name" value="Immunoglobulins"/>
    <property type="match status" value="1"/>
</dbReference>
<dbReference type="InterPro" id="IPR044855">
    <property type="entry name" value="CoA-Trfase_III_dom3_sf"/>
</dbReference>
<reference evidence="12" key="1">
    <citation type="submission" date="2014-09" db="EMBL/GenBank/DDBJ databases">
        <title>Genome sequence of the luminous mushroom Mycena chlorophos for searching fungal bioluminescence genes.</title>
        <authorList>
            <person name="Tanaka Y."/>
            <person name="Kasuga D."/>
            <person name="Oba Y."/>
            <person name="Hase S."/>
            <person name="Sato K."/>
            <person name="Oba Y."/>
            <person name="Sakakibara Y."/>
        </authorList>
    </citation>
    <scope>NUCLEOTIDE SEQUENCE</scope>
</reference>
<feature type="compositionally biased region" description="Pro residues" evidence="10">
    <location>
        <begin position="61"/>
        <end position="71"/>
    </location>
</feature>
<dbReference type="Gene3D" id="3.40.50.1700">
    <property type="entry name" value="Glycoside hydrolase family 3 C-terminal domain"/>
    <property type="match status" value="1"/>
</dbReference>
<accession>A0ABQ0LFM4</accession>
<dbReference type="Pfam" id="PF01915">
    <property type="entry name" value="Glyco_hydro_3_C"/>
    <property type="match status" value="1"/>
</dbReference>
<dbReference type="Pfam" id="PF00933">
    <property type="entry name" value="Glyco_hydro_3"/>
    <property type="match status" value="1"/>
</dbReference>
<comment type="similarity">
    <text evidence="3">Belongs to the CoA-transferase III family.</text>
</comment>
<organism evidence="12 13">
    <name type="scientific">Mycena chlorophos</name>
    <name type="common">Agaric fungus</name>
    <name type="synonym">Agaricus chlorophos</name>
    <dbReference type="NCBI Taxonomy" id="658473"/>
    <lineage>
        <taxon>Eukaryota</taxon>
        <taxon>Fungi</taxon>
        <taxon>Dikarya</taxon>
        <taxon>Basidiomycota</taxon>
        <taxon>Agaricomycotina</taxon>
        <taxon>Agaricomycetes</taxon>
        <taxon>Agaricomycetidae</taxon>
        <taxon>Agaricales</taxon>
        <taxon>Marasmiineae</taxon>
        <taxon>Mycenaceae</taxon>
        <taxon>Mycena</taxon>
    </lineage>
</organism>
<comment type="pathway">
    <text evidence="1">Glycan degradation; xylan degradation.</text>
</comment>
<dbReference type="InterPro" id="IPR013783">
    <property type="entry name" value="Ig-like_fold"/>
</dbReference>
<dbReference type="Gene3D" id="3.30.1540.10">
    <property type="entry name" value="formyl-coa transferase, domain 3"/>
    <property type="match status" value="1"/>
</dbReference>
<keyword evidence="7" id="KW-0326">Glycosidase</keyword>
<comment type="catalytic activity">
    <reaction evidence="8">
        <text>Hydrolysis of (1-&gt;4)-beta-D-xylans, to remove successive D-xylose residues from the non-reducing termini.</text>
        <dbReference type="EC" id="3.2.1.37"/>
    </reaction>
</comment>
<evidence type="ECO:0000256" key="5">
    <source>
        <dbReference type="ARBA" id="ARBA00022729"/>
    </source>
</evidence>
<dbReference type="Pfam" id="PF14310">
    <property type="entry name" value="Fn3-like"/>
    <property type="match status" value="1"/>
</dbReference>
<dbReference type="InterPro" id="IPR002772">
    <property type="entry name" value="Glyco_hydro_3_C"/>
</dbReference>
<comment type="similarity">
    <text evidence="2">Belongs to the glycosyl hydrolase 3 family.</text>
</comment>
<gene>
    <name evidence="12" type="ORF">MCHLO_07134</name>
</gene>
<evidence type="ECO:0000313" key="13">
    <source>
        <dbReference type="Proteomes" id="UP000815677"/>
    </source>
</evidence>
<evidence type="ECO:0000313" key="12">
    <source>
        <dbReference type="EMBL" id="GAT49846.1"/>
    </source>
</evidence>
<dbReference type="InterPro" id="IPR036962">
    <property type="entry name" value="Glyco_hydro_3_N_sf"/>
</dbReference>
<evidence type="ECO:0000256" key="6">
    <source>
        <dbReference type="ARBA" id="ARBA00022801"/>
    </source>
</evidence>
<feature type="region of interest" description="Disordered" evidence="10">
    <location>
        <begin position="52"/>
        <end position="71"/>
    </location>
</feature>
<dbReference type="InterPro" id="IPR023606">
    <property type="entry name" value="CoA-Trfase_III_dom_1_sf"/>
</dbReference>
<dbReference type="InterPro" id="IPR026891">
    <property type="entry name" value="Fn3-like"/>
</dbReference>
<dbReference type="PANTHER" id="PTHR42721:SF3">
    <property type="entry name" value="BETA-D-XYLOSIDASE 5-RELATED"/>
    <property type="match status" value="1"/>
</dbReference>
<keyword evidence="4" id="KW-0624">Polysaccharide degradation</keyword>
<dbReference type="Proteomes" id="UP000815677">
    <property type="component" value="Unassembled WGS sequence"/>
</dbReference>
<evidence type="ECO:0000256" key="2">
    <source>
        <dbReference type="ARBA" id="ARBA00005336"/>
    </source>
</evidence>
<dbReference type="EMBL" id="DF845964">
    <property type="protein sequence ID" value="GAT49846.1"/>
    <property type="molecule type" value="Genomic_DNA"/>
</dbReference>
<feature type="domain" description="Fibronectin type III-like" evidence="11">
    <location>
        <begin position="1153"/>
        <end position="1223"/>
    </location>
</feature>
<dbReference type="Gene3D" id="3.40.50.10540">
    <property type="entry name" value="Crotonobetainyl-coa:carnitine coa-transferase, domain 1"/>
    <property type="match status" value="1"/>
</dbReference>
<keyword evidence="4" id="KW-0119">Carbohydrate metabolism</keyword>
<dbReference type="Gene3D" id="3.20.20.300">
    <property type="entry name" value="Glycoside hydrolase, family 3, N-terminal domain"/>
    <property type="match status" value="1"/>
</dbReference>
<evidence type="ECO:0000256" key="1">
    <source>
        <dbReference type="ARBA" id="ARBA00004851"/>
    </source>
</evidence>
<keyword evidence="4" id="KW-0858">Xylan degradation</keyword>
<evidence type="ECO:0000256" key="8">
    <source>
        <dbReference type="ARBA" id="ARBA00024574"/>
    </source>
</evidence>
<dbReference type="Pfam" id="PF02515">
    <property type="entry name" value="CoA_transf_3"/>
    <property type="match status" value="1"/>
</dbReference>
<dbReference type="InterPro" id="IPR003673">
    <property type="entry name" value="CoA-Trfase_fam_III"/>
</dbReference>
<evidence type="ECO:0000256" key="3">
    <source>
        <dbReference type="ARBA" id="ARBA00008383"/>
    </source>
</evidence>
<evidence type="ECO:0000256" key="4">
    <source>
        <dbReference type="ARBA" id="ARBA00022651"/>
    </source>
</evidence>
<dbReference type="SUPFAM" id="SSF52279">
    <property type="entry name" value="Beta-D-glucan exohydrolase, C-terminal domain"/>
    <property type="match status" value="1"/>
</dbReference>
<proteinExistence type="inferred from homology"/>
<evidence type="ECO:0000256" key="10">
    <source>
        <dbReference type="SAM" id="MobiDB-lite"/>
    </source>
</evidence>
<evidence type="ECO:0000256" key="7">
    <source>
        <dbReference type="ARBA" id="ARBA00023295"/>
    </source>
</evidence>
<keyword evidence="13" id="KW-1185">Reference proteome</keyword>
<dbReference type="InterPro" id="IPR017853">
    <property type="entry name" value="GH"/>
</dbReference>
<dbReference type="InterPro" id="IPR044993">
    <property type="entry name" value="BXL"/>
</dbReference>
<dbReference type="SUPFAM" id="SSF89796">
    <property type="entry name" value="CoA-transferase family III (CaiB/BaiF)"/>
    <property type="match status" value="1"/>
</dbReference>
<dbReference type="SUPFAM" id="SSF51445">
    <property type="entry name" value="(Trans)glycosidases"/>
    <property type="match status" value="1"/>
</dbReference>
<evidence type="ECO:0000256" key="9">
    <source>
        <dbReference type="ARBA" id="ARBA00026107"/>
    </source>
</evidence>
<name>A0ABQ0LFM4_MYCCL</name>
<protein>
    <recommendedName>
        <fullName evidence="9">xylan 1,4-beta-xylosidase</fullName>
        <ecNumber evidence="9">3.2.1.37</ecNumber>
    </recommendedName>
</protein>
<evidence type="ECO:0000259" key="11">
    <source>
        <dbReference type="SMART" id="SM01217"/>
    </source>
</evidence>
<sequence length="1247" mass="133878">MNLPGPRASRCSGVGHHTSVQILDVYPVSSSSLVSPSTAQALSLQVEEISRGDDTRTWSPPSAPLLPDAPPDATPEAAYFLAVNRNKRSMTCNFKDPKGLEILHKLVARSDVLVENFVSGKLATMGLGFEDCRKINPRLIYASITGYGQTGPYRTAAGYDVIVEAEAGLMHITGEPDRPPSKVGVAATDIATGLYAHGAIMAALLSRQKTGEGVWIDCNLFETQIAGLANIASNYLIAGKEASRHGTAHPSIVPYQVFPCRDGFLMIGAGNDKQFAKLCNKVLDNPALAADPRFATNEKRVENREELVRIIEEALMKNDRAHWLERFTGLGVPFGPINNIAQTFAHPQAVARGVTVEVEHPRVGKIKMVAPAVSYNGERMKVHRPPPWLSEHTSEVMEELGYSAEQIRDLREKANAFFSAYGASEARLAAFRRNFFPNALSDSRVTCPRASCIRPAASAGLRCSNHMIRGSAIKADDETPAAWRTPHTRMRVSLVALAALCHLLPHVYAAFPDCTKAPLLGTTVCDTTKSASTRAASLIANFTTDELIANTQYTAPGVARLGLPAYTWWTEALHGVALSPGVTFASSGNFSYATSFPENILLGATFDDALVEDITTVISTEMRAFANANRDYLQAFAPNINPFRDPRWGRGLETPGEDSFRSAQYVYSFVKGLQGGIDPEHFKIVADCKHFAGYDLEDWDGNLRYSFNAVISQQDLAEYFLVPFQSCVRDAKVGSVMCSYNAVNGIPSCADTWLLQTVLRDTWGFDDERWVTSDCDAISNFLDHGYVSTAEEAAAVGMNAGTDSDCGSTYPDNLGAAVTDGLVNVSTIARALTRQYTSLVRLGYFDPPETQAFRQLGWSDVNTPSAQQLAYQAAIEGIALLKNDGTLPLKGGKTVAVIGPWGNATTQMQGNYQGIAPFLISPLDAAQTAGLKPTFAEGAAINTTDTSGFAAAMSAAEASDVILFFGGIDTTIESEGNDRNVISWPATQLALIDELQTLGKPLVVTQFGGGQIDSITLKNSKNVSAILWGGYPGQSGGTALIDIITGKVSPSGRLPTTQYPADYVNEVPMTNMSLRPSSNNPGRTYKWYTGTPTYEYGTGLSFGKFALSWAKTPKTTYNIQSLVSSAHGAAHLDLGTFDTFQIGVRNSGATSDYTVLVFVQTTAGPAPFPNKQLVGYSRATGVGSGRSATVSVPVTLGSIARTDETGAAWLFPGKYTVLVDVPTGITHSFELTGTQAKISQLPAQPSS</sequence>
<dbReference type="InterPro" id="IPR036881">
    <property type="entry name" value="Glyco_hydro_3_C_sf"/>
</dbReference>
<dbReference type="EC" id="3.2.1.37" evidence="9"/>
<keyword evidence="6" id="KW-0378">Hydrolase</keyword>
<dbReference type="InterPro" id="IPR001764">
    <property type="entry name" value="Glyco_hydro_3_N"/>
</dbReference>
<keyword evidence="5" id="KW-0732">Signal</keyword>